<sequence length="126" mass="14383">MNLNQVTLPVSNMAECVQFYLALGFTQIVATPHYARFKCPEGDATFSLSLQEGEVCNGAVIYFECEHLDEWVSSLVEKGFNFEQMPTDERYLWREAVLKDPSGNKIKLYWAGENRLSPPWKVNITA</sequence>
<protein>
    <submittedName>
        <fullName evidence="2">VOC family protein</fullName>
    </submittedName>
</protein>
<dbReference type="InterPro" id="IPR037523">
    <property type="entry name" value="VOC_core"/>
</dbReference>
<dbReference type="Proteomes" id="UP001595453">
    <property type="component" value="Unassembled WGS sequence"/>
</dbReference>
<evidence type="ECO:0000313" key="3">
    <source>
        <dbReference type="Proteomes" id="UP001595453"/>
    </source>
</evidence>
<feature type="domain" description="VOC" evidence="1">
    <location>
        <begin position="2"/>
        <end position="111"/>
    </location>
</feature>
<name>A0ABV7CF62_9GAMM</name>
<dbReference type="RefSeq" id="WP_377120275.1">
    <property type="nucleotide sequence ID" value="NZ_JBHRSD010000002.1"/>
</dbReference>
<proteinExistence type="predicted"/>
<dbReference type="CDD" id="cd06587">
    <property type="entry name" value="VOC"/>
    <property type="match status" value="1"/>
</dbReference>
<dbReference type="Pfam" id="PF00903">
    <property type="entry name" value="Glyoxalase"/>
    <property type="match status" value="1"/>
</dbReference>
<organism evidence="2 3">
    <name type="scientific">Pseudoalteromonas fenneropenaei</name>
    <dbReference type="NCBI Taxonomy" id="1737459"/>
    <lineage>
        <taxon>Bacteria</taxon>
        <taxon>Pseudomonadati</taxon>
        <taxon>Pseudomonadota</taxon>
        <taxon>Gammaproteobacteria</taxon>
        <taxon>Alteromonadales</taxon>
        <taxon>Pseudoalteromonadaceae</taxon>
        <taxon>Pseudoalteromonas</taxon>
    </lineage>
</organism>
<dbReference type="InterPro" id="IPR004360">
    <property type="entry name" value="Glyas_Fos-R_dOase_dom"/>
</dbReference>
<dbReference type="Gene3D" id="3.10.180.10">
    <property type="entry name" value="2,3-Dihydroxybiphenyl 1,2-Dioxygenase, domain 1"/>
    <property type="match status" value="1"/>
</dbReference>
<dbReference type="InterPro" id="IPR029068">
    <property type="entry name" value="Glyas_Bleomycin-R_OHBP_Dase"/>
</dbReference>
<keyword evidence="3" id="KW-1185">Reference proteome</keyword>
<dbReference type="SUPFAM" id="SSF54593">
    <property type="entry name" value="Glyoxalase/Bleomycin resistance protein/Dihydroxybiphenyl dioxygenase"/>
    <property type="match status" value="1"/>
</dbReference>
<accession>A0ABV7CF62</accession>
<reference evidence="3" key="1">
    <citation type="journal article" date="2019" name="Int. J. Syst. Evol. Microbiol.">
        <title>The Global Catalogue of Microorganisms (GCM) 10K type strain sequencing project: providing services to taxonomists for standard genome sequencing and annotation.</title>
        <authorList>
            <consortium name="The Broad Institute Genomics Platform"/>
            <consortium name="The Broad Institute Genome Sequencing Center for Infectious Disease"/>
            <person name="Wu L."/>
            <person name="Ma J."/>
        </authorList>
    </citation>
    <scope>NUCLEOTIDE SEQUENCE [LARGE SCALE GENOMIC DNA]</scope>
    <source>
        <strain evidence="3">KCTC 42730</strain>
    </source>
</reference>
<dbReference type="EMBL" id="JBHRSD010000002">
    <property type="protein sequence ID" value="MFC3031237.1"/>
    <property type="molecule type" value="Genomic_DNA"/>
</dbReference>
<gene>
    <name evidence="2" type="ORF">ACFOEE_01685</name>
</gene>
<evidence type="ECO:0000259" key="1">
    <source>
        <dbReference type="PROSITE" id="PS51819"/>
    </source>
</evidence>
<dbReference type="PROSITE" id="PS51819">
    <property type="entry name" value="VOC"/>
    <property type="match status" value="1"/>
</dbReference>
<evidence type="ECO:0000313" key="2">
    <source>
        <dbReference type="EMBL" id="MFC3031237.1"/>
    </source>
</evidence>
<comment type="caution">
    <text evidence="2">The sequence shown here is derived from an EMBL/GenBank/DDBJ whole genome shotgun (WGS) entry which is preliminary data.</text>
</comment>